<feature type="compositionally biased region" description="Polar residues" evidence="13">
    <location>
        <begin position="462"/>
        <end position="494"/>
    </location>
</feature>
<sequence length="870" mass="92167">MADNLMDVGPPTAKRPKLNSPSLDQMAQCGLSPDSVNAQWLWKSVNLGSLFDLENDLPDELIPNGDLSHMGFPSSGPGGAGTPALNSSMPDAAAKHKQLSELLRPGSSSILGSTQQGTMGGNQLGPVLGKSPLGHGSPNHQSPQPQKGPATGQGNGFNQTLMNSGQGHGVMGQTGQILNGALASAGRGRPGPGIQYQGQGTHGTAAVGGNALPEGVTPGGMHMVPHTTMNSQQAGSMNKMGMSGNLFGQQYGQAGLQHMAPTGVNAQQLQNKVTLSNNLSQFSGDLKGTSNAQNMMSHMQQAAVGGGVPGAGPTADPEKRKLIQQQLVLLLHAHKCQRREQANGDMRACSLPHCRTMKNVLNHMTHCQAGRNCQVAHCASSRQIISHWKNCTRQDCPVCLPLKNASDKRSQQALLNSPGAGLQNAVNTVGPGQPNSTAINSTSTHMDPSSMQKAFDALGLTYGSQPPAQVQGQNQAQGSHNPQAPQHHNINSIGANPMNKMGGGMGVPSSDQTGLLQDSSLPAALNQLMPDGSVTGSLGNLPAATPLATSGVRKPWHEQVTQDLRTHLVHKLVHAIFPTPDPQTLRDRRMENLVAYARKVEGDMYESANSRDEYYHFLAEKIYKIQKELEEKKQLRIQKLSGMAGPAGSQHPGLSQPNGMGQGQAVRAPNGPVTMPNQMMNRMQGPQGMNQFNPMAMPNAQMSQGGHVPSMNHPQQMNLNSVPMMNMSQECLNLKESWFPSTQGGSVNVNASLGQTIAKPPISQQAQNSNLPINAMSSFGTPMATGSTAQSSLSSTPPPNGSTGLQSQQQQQQQHHPQRQHRYRLSPLHQPPLEARPLLQPISQTTCLGLSLLQEHLLSQSSPHSNSSSA</sequence>
<keyword evidence="6 12" id="KW-0862">Zinc</keyword>
<feature type="compositionally biased region" description="Polar residues" evidence="13">
    <location>
        <begin position="156"/>
        <end position="165"/>
    </location>
</feature>
<keyword evidence="8" id="KW-0805">Transcription regulation</keyword>
<dbReference type="GO" id="GO:0008270">
    <property type="term" value="F:zinc ion binding"/>
    <property type="evidence" value="ECO:0007669"/>
    <property type="project" value="UniProtKB-KW"/>
</dbReference>
<dbReference type="GO" id="GO:0000123">
    <property type="term" value="C:histone acetyltransferase complex"/>
    <property type="evidence" value="ECO:0007669"/>
    <property type="project" value="TreeGrafter"/>
</dbReference>
<comment type="caution">
    <text evidence="16">The sequence shown here is derived from an EMBL/GenBank/DDBJ whole genome shotgun (WGS) entry which is preliminary data.</text>
</comment>
<gene>
    <name evidence="16" type="ORF">WMY93_003707</name>
</gene>
<evidence type="ECO:0000259" key="15">
    <source>
        <dbReference type="PROSITE" id="PS50952"/>
    </source>
</evidence>
<dbReference type="InterPro" id="IPR000197">
    <property type="entry name" value="Znf_TAZ"/>
</dbReference>
<proteinExistence type="predicted"/>
<feature type="compositionally biased region" description="Polar residues" evidence="13">
    <location>
        <begin position="773"/>
        <end position="805"/>
    </location>
</feature>
<evidence type="ECO:0000256" key="13">
    <source>
        <dbReference type="SAM" id="MobiDB-lite"/>
    </source>
</evidence>
<keyword evidence="5 12" id="KW-0863">Zinc-finger</keyword>
<dbReference type="InterPro" id="IPR003101">
    <property type="entry name" value="KIX_dom"/>
</dbReference>
<evidence type="ECO:0000256" key="1">
    <source>
        <dbReference type="ARBA" id="ARBA00004123"/>
    </source>
</evidence>
<evidence type="ECO:0000256" key="8">
    <source>
        <dbReference type="ARBA" id="ARBA00023015"/>
    </source>
</evidence>
<feature type="region of interest" description="Disordered" evidence="13">
    <location>
        <begin position="64"/>
        <end position="169"/>
    </location>
</feature>
<keyword evidence="4 12" id="KW-0479">Metal-binding</keyword>
<evidence type="ECO:0000256" key="3">
    <source>
        <dbReference type="ARBA" id="ARBA00022679"/>
    </source>
</evidence>
<keyword evidence="3" id="KW-0808">Transferase</keyword>
<evidence type="ECO:0000313" key="16">
    <source>
        <dbReference type="EMBL" id="KAK7940381.1"/>
    </source>
</evidence>
<keyword evidence="17" id="KW-1185">Reference proteome</keyword>
<dbReference type="GO" id="GO:0045944">
    <property type="term" value="P:positive regulation of transcription by RNA polymerase II"/>
    <property type="evidence" value="ECO:0007669"/>
    <property type="project" value="TreeGrafter"/>
</dbReference>
<dbReference type="Gene3D" id="1.20.1020.10">
    <property type="entry name" value="TAZ domain"/>
    <property type="match status" value="1"/>
</dbReference>
<dbReference type="SUPFAM" id="SSF57933">
    <property type="entry name" value="TAZ domain"/>
    <property type="match status" value="1"/>
</dbReference>
<keyword evidence="10" id="KW-0539">Nucleus</keyword>
<organism evidence="16 17">
    <name type="scientific">Mugilogobius chulae</name>
    <name type="common">yellowstripe goby</name>
    <dbReference type="NCBI Taxonomy" id="88201"/>
    <lineage>
        <taxon>Eukaryota</taxon>
        <taxon>Metazoa</taxon>
        <taxon>Chordata</taxon>
        <taxon>Craniata</taxon>
        <taxon>Vertebrata</taxon>
        <taxon>Euteleostomi</taxon>
        <taxon>Actinopterygii</taxon>
        <taxon>Neopterygii</taxon>
        <taxon>Teleostei</taxon>
        <taxon>Neoteleostei</taxon>
        <taxon>Acanthomorphata</taxon>
        <taxon>Gobiaria</taxon>
        <taxon>Gobiiformes</taxon>
        <taxon>Gobioidei</taxon>
        <taxon>Gobiidae</taxon>
        <taxon>Gobionellinae</taxon>
        <taxon>Mugilogobius</taxon>
    </lineage>
</organism>
<dbReference type="Pfam" id="PF02135">
    <property type="entry name" value="zf-TAZ"/>
    <property type="match status" value="1"/>
</dbReference>
<accession>A0AAW0Q358</accession>
<feature type="region of interest" description="Disordered" evidence="13">
    <location>
        <begin position="643"/>
        <end position="664"/>
    </location>
</feature>
<dbReference type="EMBL" id="JBBPFD010000002">
    <property type="protein sequence ID" value="KAK7940381.1"/>
    <property type="molecule type" value="Genomic_DNA"/>
</dbReference>
<dbReference type="PANTHER" id="PTHR13808">
    <property type="entry name" value="CBP/P300-RELATED"/>
    <property type="match status" value="1"/>
</dbReference>
<feature type="region of interest" description="Disordered" evidence="13">
    <location>
        <begin position="1"/>
        <end position="20"/>
    </location>
</feature>
<comment type="subcellular location">
    <subcellularLocation>
        <location evidence="1">Nucleus</location>
    </subcellularLocation>
</comment>
<dbReference type="AlphaFoldDB" id="A0AAW0Q358"/>
<dbReference type="Gene3D" id="1.10.246.20">
    <property type="entry name" value="Coactivator CBP, KIX domain"/>
    <property type="match status" value="1"/>
</dbReference>
<evidence type="ECO:0000256" key="6">
    <source>
        <dbReference type="ARBA" id="ARBA00022833"/>
    </source>
</evidence>
<reference evidence="17" key="1">
    <citation type="submission" date="2024-04" db="EMBL/GenBank/DDBJ databases">
        <title>Salinicola lusitanus LLJ914,a marine bacterium isolated from the Okinawa Trough.</title>
        <authorList>
            <person name="Li J."/>
        </authorList>
    </citation>
    <scope>NUCLEOTIDE SEQUENCE [LARGE SCALE GENOMIC DNA]</scope>
</reference>
<dbReference type="InterPro" id="IPR036529">
    <property type="entry name" value="KIX_dom_sf"/>
</dbReference>
<feature type="zinc finger region" description="TAZ-type" evidence="12">
    <location>
        <begin position="316"/>
        <end position="402"/>
    </location>
</feature>
<evidence type="ECO:0000256" key="4">
    <source>
        <dbReference type="ARBA" id="ARBA00022723"/>
    </source>
</evidence>
<feature type="region of interest" description="Disordered" evidence="13">
    <location>
        <begin position="773"/>
        <end position="822"/>
    </location>
</feature>
<keyword evidence="7" id="KW-0156">Chromatin regulator</keyword>
<protein>
    <recommendedName>
        <fullName evidence="2">histone acetyltransferase</fullName>
        <ecNumber evidence="2">2.3.1.48</ecNumber>
    </recommendedName>
</protein>
<comment type="catalytic activity">
    <reaction evidence="11">
        <text>L-lysyl-[protein] + acetyl-CoA = N(6)-acetyl-L-lysyl-[protein] + CoA + H(+)</text>
        <dbReference type="Rhea" id="RHEA:45948"/>
        <dbReference type="Rhea" id="RHEA-COMP:9752"/>
        <dbReference type="Rhea" id="RHEA-COMP:10731"/>
        <dbReference type="ChEBI" id="CHEBI:15378"/>
        <dbReference type="ChEBI" id="CHEBI:29969"/>
        <dbReference type="ChEBI" id="CHEBI:57287"/>
        <dbReference type="ChEBI" id="CHEBI:57288"/>
        <dbReference type="ChEBI" id="CHEBI:61930"/>
        <dbReference type="EC" id="2.3.1.48"/>
    </reaction>
</comment>
<evidence type="ECO:0000256" key="11">
    <source>
        <dbReference type="ARBA" id="ARBA00048017"/>
    </source>
</evidence>
<evidence type="ECO:0000256" key="7">
    <source>
        <dbReference type="ARBA" id="ARBA00022853"/>
    </source>
</evidence>
<feature type="domain" description="TAZ-type" evidence="14">
    <location>
        <begin position="316"/>
        <end position="402"/>
    </location>
</feature>
<dbReference type="EC" id="2.3.1.48" evidence="2"/>
<dbReference type="Proteomes" id="UP001460270">
    <property type="component" value="Unassembled WGS sequence"/>
</dbReference>
<evidence type="ECO:0000256" key="12">
    <source>
        <dbReference type="PROSITE-ProRule" id="PRU00203"/>
    </source>
</evidence>
<name>A0AAW0Q358_9GOBI</name>
<dbReference type="PANTHER" id="PTHR13808:SF1">
    <property type="entry name" value="HISTONE ACETYLTRANSFERASE"/>
    <property type="match status" value="1"/>
</dbReference>
<dbReference type="FunFam" id="1.10.246.20:FF:000001">
    <property type="entry name" value="E1A binding protein p300"/>
    <property type="match status" value="1"/>
</dbReference>
<feature type="region of interest" description="Disordered" evidence="13">
    <location>
        <begin position="461"/>
        <end position="515"/>
    </location>
</feature>
<keyword evidence="9" id="KW-0804">Transcription</keyword>
<evidence type="ECO:0000256" key="9">
    <source>
        <dbReference type="ARBA" id="ARBA00023163"/>
    </source>
</evidence>
<dbReference type="SUPFAM" id="SSF47040">
    <property type="entry name" value="Kix domain of CBP (creb binding protein)"/>
    <property type="match status" value="1"/>
</dbReference>
<evidence type="ECO:0000256" key="2">
    <source>
        <dbReference type="ARBA" id="ARBA00013184"/>
    </source>
</evidence>
<dbReference type="GO" id="GO:0004402">
    <property type="term" value="F:histone acetyltransferase activity"/>
    <property type="evidence" value="ECO:0007669"/>
    <property type="project" value="InterPro"/>
</dbReference>
<evidence type="ECO:0000313" key="17">
    <source>
        <dbReference type="Proteomes" id="UP001460270"/>
    </source>
</evidence>
<feature type="domain" description="KIX" evidence="15">
    <location>
        <begin position="551"/>
        <end position="630"/>
    </location>
</feature>
<evidence type="ECO:0000259" key="14">
    <source>
        <dbReference type="PROSITE" id="PS50134"/>
    </source>
</evidence>
<dbReference type="PROSITE" id="PS50952">
    <property type="entry name" value="KIX"/>
    <property type="match status" value="1"/>
</dbReference>
<dbReference type="FunFam" id="1.20.1020.10:FF:000002">
    <property type="entry name" value="E1A binding protein p300"/>
    <property type="match status" value="1"/>
</dbReference>
<dbReference type="InterPro" id="IPR035898">
    <property type="entry name" value="TAZ_dom_sf"/>
</dbReference>
<dbReference type="PROSITE" id="PS50134">
    <property type="entry name" value="ZF_TAZ"/>
    <property type="match status" value="1"/>
</dbReference>
<feature type="compositionally biased region" description="Low complexity" evidence="13">
    <location>
        <begin position="806"/>
        <end position="815"/>
    </location>
</feature>
<evidence type="ECO:0000256" key="5">
    <source>
        <dbReference type="ARBA" id="ARBA00022771"/>
    </source>
</evidence>
<feature type="compositionally biased region" description="Polar residues" evidence="13">
    <location>
        <begin position="106"/>
        <end position="117"/>
    </location>
</feature>
<dbReference type="GO" id="GO:0005654">
    <property type="term" value="C:nucleoplasm"/>
    <property type="evidence" value="ECO:0007669"/>
    <property type="project" value="UniProtKB-ARBA"/>
</dbReference>
<dbReference type="GO" id="GO:0031490">
    <property type="term" value="F:chromatin DNA binding"/>
    <property type="evidence" value="ECO:0007669"/>
    <property type="project" value="TreeGrafter"/>
</dbReference>
<dbReference type="InterPro" id="IPR013178">
    <property type="entry name" value="Histone_AcTrfase_Rtt109/CBP"/>
</dbReference>
<dbReference type="SMART" id="SM00551">
    <property type="entry name" value="ZnF_TAZ"/>
    <property type="match status" value="1"/>
</dbReference>
<dbReference type="GO" id="GO:0005667">
    <property type="term" value="C:transcription regulator complex"/>
    <property type="evidence" value="ECO:0007669"/>
    <property type="project" value="TreeGrafter"/>
</dbReference>
<dbReference type="GO" id="GO:0003713">
    <property type="term" value="F:transcription coactivator activity"/>
    <property type="evidence" value="ECO:0007669"/>
    <property type="project" value="TreeGrafter"/>
</dbReference>
<evidence type="ECO:0000256" key="10">
    <source>
        <dbReference type="ARBA" id="ARBA00023242"/>
    </source>
</evidence>
<dbReference type="Pfam" id="PF02172">
    <property type="entry name" value="KIX"/>
    <property type="match status" value="1"/>
</dbReference>